<evidence type="ECO:0000256" key="4">
    <source>
        <dbReference type="RuleBase" id="RU004508"/>
    </source>
</evidence>
<protein>
    <submittedName>
        <fullName evidence="5">dTDP-4-amino-4,6-dideoxygalactose transaminase</fullName>
    </submittedName>
</protein>
<dbReference type="GO" id="GO:0030170">
    <property type="term" value="F:pyridoxal phosphate binding"/>
    <property type="evidence" value="ECO:0007669"/>
    <property type="project" value="TreeGrafter"/>
</dbReference>
<dbReference type="PIRSF" id="PIRSF000390">
    <property type="entry name" value="PLP_StrS"/>
    <property type="match status" value="1"/>
</dbReference>
<feature type="modified residue" description="N6-(pyridoxal phosphate)lysine" evidence="3">
    <location>
        <position position="196"/>
    </location>
</feature>
<comment type="similarity">
    <text evidence="1 4">Belongs to the DegT/DnrJ/EryC1 family.</text>
</comment>
<gene>
    <name evidence="5" type="ORF">SAMN05192540_2563</name>
</gene>
<reference evidence="5 6" key="1">
    <citation type="submission" date="2016-10" db="EMBL/GenBank/DDBJ databases">
        <authorList>
            <person name="de Groot N.N."/>
        </authorList>
    </citation>
    <scope>NUCLEOTIDE SEQUENCE [LARGE SCALE GENOMIC DNA]</scope>
    <source>
        <strain evidence="5 6">MAR_2009_71</strain>
    </source>
</reference>
<evidence type="ECO:0000313" key="6">
    <source>
        <dbReference type="Proteomes" id="UP000183038"/>
    </source>
</evidence>
<sequence>MKTVSTPTKIWLSSPHMGGSEQKYVNEAFETNWIAPLGPNVNAFEQSIGNTLGNDVHVAALSAGTAAIHLGLELLGVGKGDDVICQSFTFSASANPISYVGASPVFVDSELETWNISPALLRKAIENGIEKGKKPKAIIAVHLYGMPYKIAEIRAVSDEFQIPILEDSAEALGSTYKGIPCGTFGDIGILSFNGNKIITTSGGGALVSKNKEFVERGVFLATQARDDAPHYQHSNIGYNYRMSNVLAGIGRGQMEVLDDRVNARRANYQFYLDSLKEFSQLEFLGEPEGYFSNRWLSCILTPSFEIREKLRMSLLDENIESRPLWKPLHLQPIFKGNQHYVDGTSESLFERGLCLPSGSNLTKDDLDRVVTTIKNVLS</sequence>
<accession>A0A1H4QFT1</accession>
<dbReference type="PANTHER" id="PTHR30244:SF34">
    <property type="entry name" value="DTDP-4-AMINO-4,6-DIDEOXYGALACTOSE TRANSAMINASE"/>
    <property type="match status" value="1"/>
</dbReference>
<dbReference type="CDD" id="cd00616">
    <property type="entry name" value="AHBA_syn"/>
    <property type="match status" value="1"/>
</dbReference>
<dbReference type="AlphaFoldDB" id="A0A1H4QFT1"/>
<dbReference type="InterPro" id="IPR000653">
    <property type="entry name" value="DegT/StrS_aminotransferase"/>
</dbReference>
<dbReference type="GO" id="GO:0008483">
    <property type="term" value="F:transaminase activity"/>
    <property type="evidence" value="ECO:0007669"/>
    <property type="project" value="TreeGrafter"/>
</dbReference>
<evidence type="ECO:0000256" key="1">
    <source>
        <dbReference type="ARBA" id="ARBA00037999"/>
    </source>
</evidence>
<evidence type="ECO:0000256" key="2">
    <source>
        <dbReference type="PIRSR" id="PIRSR000390-1"/>
    </source>
</evidence>
<organism evidence="5 6">
    <name type="scientific">Maribacter dokdonensis</name>
    <dbReference type="NCBI Taxonomy" id="320912"/>
    <lineage>
        <taxon>Bacteria</taxon>
        <taxon>Pseudomonadati</taxon>
        <taxon>Bacteroidota</taxon>
        <taxon>Flavobacteriia</taxon>
        <taxon>Flavobacteriales</taxon>
        <taxon>Flavobacteriaceae</taxon>
        <taxon>Maribacter</taxon>
    </lineage>
</organism>
<dbReference type="InterPro" id="IPR015422">
    <property type="entry name" value="PyrdxlP-dep_Trfase_small"/>
</dbReference>
<dbReference type="Gene3D" id="3.90.1150.10">
    <property type="entry name" value="Aspartate Aminotransferase, domain 1"/>
    <property type="match status" value="1"/>
</dbReference>
<dbReference type="GO" id="GO:0000271">
    <property type="term" value="P:polysaccharide biosynthetic process"/>
    <property type="evidence" value="ECO:0007669"/>
    <property type="project" value="TreeGrafter"/>
</dbReference>
<dbReference type="Proteomes" id="UP000183038">
    <property type="component" value="Unassembled WGS sequence"/>
</dbReference>
<dbReference type="InterPro" id="IPR015421">
    <property type="entry name" value="PyrdxlP-dep_Trfase_major"/>
</dbReference>
<dbReference type="SUPFAM" id="SSF53383">
    <property type="entry name" value="PLP-dependent transferases"/>
    <property type="match status" value="1"/>
</dbReference>
<name>A0A1H4QFT1_9FLAO</name>
<dbReference type="InterPro" id="IPR015424">
    <property type="entry name" value="PyrdxlP-dep_Trfase"/>
</dbReference>
<dbReference type="EMBL" id="FNTB01000001">
    <property type="protein sequence ID" value="SEC18332.1"/>
    <property type="molecule type" value="Genomic_DNA"/>
</dbReference>
<dbReference type="Pfam" id="PF01041">
    <property type="entry name" value="DegT_DnrJ_EryC1"/>
    <property type="match status" value="1"/>
</dbReference>
<dbReference type="Gene3D" id="3.40.640.10">
    <property type="entry name" value="Type I PLP-dependent aspartate aminotransferase-like (Major domain)"/>
    <property type="match status" value="1"/>
</dbReference>
<dbReference type="PANTHER" id="PTHR30244">
    <property type="entry name" value="TRANSAMINASE"/>
    <property type="match status" value="1"/>
</dbReference>
<evidence type="ECO:0000256" key="3">
    <source>
        <dbReference type="PIRSR" id="PIRSR000390-2"/>
    </source>
</evidence>
<feature type="active site" description="Proton acceptor" evidence="2">
    <location>
        <position position="196"/>
    </location>
</feature>
<keyword evidence="3 4" id="KW-0663">Pyridoxal phosphate</keyword>
<evidence type="ECO:0000313" key="5">
    <source>
        <dbReference type="EMBL" id="SEC18332.1"/>
    </source>
</evidence>
<proteinExistence type="inferred from homology"/>